<dbReference type="GO" id="GO:0005975">
    <property type="term" value="P:carbohydrate metabolic process"/>
    <property type="evidence" value="ECO:0007669"/>
    <property type="project" value="InterPro"/>
</dbReference>
<evidence type="ECO:0000256" key="9">
    <source>
        <dbReference type="SAM" id="Phobius"/>
    </source>
</evidence>
<feature type="disulfide bond" evidence="7">
    <location>
        <begin position="389"/>
        <end position="418"/>
    </location>
</feature>
<evidence type="ECO:0000256" key="3">
    <source>
        <dbReference type="ARBA" id="ARBA00007658"/>
    </source>
</evidence>
<dbReference type="PRINTS" id="PR00747">
    <property type="entry name" value="GLYHDRLASE47"/>
</dbReference>
<dbReference type="Pfam" id="PF01532">
    <property type="entry name" value="Glyco_hydro_47"/>
    <property type="match status" value="1"/>
</dbReference>
<dbReference type="PANTHER" id="PTHR11742">
    <property type="entry name" value="MANNOSYL-OLIGOSACCHARIDE ALPHA-1,2-MANNOSIDASE-RELATED"/>
    <property type="match status" value="1"/>
</dbReference>
<dbReference type="UniPathway" id="UPA00378"/>
<evidence type="ECO:0000256" key="4">
    <source>
        <dbReference type="ARBA" id="ARBA00022801"/>
    </source>
</evidence>
<feature type="active site" evidence="6">
    <location>
        <position position="317"/>
    </location>
</feature>
<organism evidence="10 11">
    <name type="scientific">Cudoniella acicularis</name>
    <dbReference type="NCBI Taxonomy" id="354080"/>
    <lineage>
        <taxon>Eukaryota</taxon>
        <taxon>Fungi</taxon>
        <taxon>Dikarya</taxon>
        <taxon>Ascomycota</taxon>
        <taxon>Pezizomycotina</taxon>
        <taxon>Leotiomycetes</taxon>
        <taxon>Helotiales</taxon>
        <taxon>Tricladiaceae</taxon>
        <taxon>Cudoniella</taxon>
    </lineage>
</organism>
<keyword evidence="9" id="KW-0812">Transmembrane</keyword>
<dbReference type="EMBL" id="JAAMPI010001592">
    <property type="protein sequence ID" value="KAF4624655.1"/>
    <property type="molecule type" value="Genomic_DNA"/>
</dbReference>
<evidence type="ECO:0000256" key="5">
    <source>
        <dbReference type="ARBA" id="ARBA00023157"/>
    </source>
</evidence>
<dbReference type="FunFam" id="1.50.10.10:FF:000037">
    <property type="entry name" value="alpha-1,2-Mannosidase"/>
    <property type="match status" value="1"/>
</dbReference>
<comment type="cofactor">
    <cofactor evidence="1">
        <name>Ca(2+)</name>
        <dbReference type="ChEBI" id="CHEBI:29108"/>
    </cofactor>
</comment>
<feature type="active site" evidence="6">
    <location>
        <position position="494"/>
    </location>
</feature>
<evidence type="ECO:0000313" key="11">
    <source>
        <dbReference type="Proteomes" id="UP000566819"/>
    </source>
</evidence>
<dbReference type="EC" id="3.2.1.-" evidence="8"/>
<sequence length="702" mass="79712">MLVPSFASRRTPILLGITLFAIYVCYFYSQPLFTSASKPFPRPPPKDDKFDWSTREEKFPVKFMKSLPTGKAVKIPTIQHKFGGESPEDKKKRLERRDAVKNAFDRSWKGYKDHAWLKDELLPISGGSRNHFGGWAATLVDSLDTLWIMGMKSEFEEAVQALKAIDFTKTDVVEINVYETTIRYLGGLLSAHDLTNGKYPILLQKAVEIGDMLYAAFDTPNRLPITRWPWQKSIDNERQEADHGALIAEVGSLSLEFTRLSQLSGDPKFFDAIQRVYDILEKEQSSTKLPGMWPIVINAKEADFTSDSGFSLGAMADSVYEYLPKQYLLLGGRSKQPMKMYQSAITAAKETLFFRPSVPNDDDILISGSVRVQDAENYDLDPQVQHLSCFAGGMVGLGSKIFSSPSDLPIAQKLVDGCIWAYKNMPSGIMPEVFKMTPCVLETGCEWDTSEWKKEVMVENESIGPANLGEKIGEFKLVPGVTSITDRRYVLRPEAIESIFVLYRITGSVGLLDSAWDMFSAIEKHTKTQFGNAALDDITSDPPKQADSMESFWMAQTLKYFYLAFTILQTSPGDLIESINSRILLHRRYDLLTIGLEGFSPNLRLVTRPEDPLVYQLFPLFFFFAFIFLIYCASIVTFELFVWVGQQDMLAILASIHPKERQGEFRRLCEVYQVRLRFEEDLESEYEDDNEKEVLIDLEEVV</sequence>
<dbReference type="InterPro" id="IPR001382">
    <property type="entry name" value="Glyco_hydro_47"/>
</dbReference>
<dbReference type="AlphaFoldDB" id="A0A8H4R9H2"/>
<keyword evidence="11" id="KW-1185">Reference proteome</keyword>
<feature type="transmembrane region" description="Helical" evidence="9">
    <location>
        <begin position="617"/>
        <end position="644"/>
    </location>
</feature>
<evidence type="ECO:0000256" key="7">
    <source>
        <dbReference type="PIRSR" id="PIRSR601382-3"/>
    </source>
</evidence>
<dbReference type="InterPro" id="IPR036026">
    <property type="entry name" value="Seven-hairpin_glycosidases"/>
</dbReference>
<evidence type="ECO:0000256" key="6">
    <source>
        <dbReference type="PIRSR" id="PIRSR601382-1"/>
    </source>
</evidence>
<dbReference type="GO" id="GO:0004571">
    <property type="term" value="F:mannosyl-oligosaccharide 1,2-alpha-mannosidase activity"/>
    <property type="evidence" value="ECO:0007669"/>
    <property type="project" value="InterPro"/>
</dbReference>
<proteinExistence type="inferred from homology"/>
<keyword evidence="4 8" id="KW-0378">Hydrolase</keyword>
<keyword evidence="5 7" id="KW-1015">Disulfide bond</keyword>
<dbReference type="GO" id="GO:0005509">
    <property type="term" value="F:calcium ion binding"/>
    <property type="evidence" value="ECO:0007669"/>
    <property type="project" value="InterPro"/>
</dbReference>
<comment type="caution">
    <text evidence="10">The sequence shown here is derived from an EMBL/GenBank/DDBJ whole genome shotgun (WGS) entry which is preliminary data.</text>
</comment>
<keyword evidence="9" id="KW-1133">Transmembrane helix</keyword>
<feature type="active site" description="Proton donor" evidence="6">
    <location>
        <position position="179"/>
    </location>
</feature>
<feature type="active site" description="Proton donor" evidence="6">
    <location>
        <position position="432"/>
    </location>
</feature>
<dbReference type="Proteomes" id="UP000566819">
    <property type="component" value="Unassembled WGS sequence"/>
</dbReference>
<reference evidence="10 11" key="1">
    <citation type="submission" date="2020-03" db="EMBL/GenBank/DDBJ databases">
        <title>Draft Genome Sequence of Cudoniella acicularis.</title>
        <authorList>
            <person name="Buettner E."/>
            <person name="Kellner H."/>
        </authorList>
    </citation>
    <scope>NUCLEOTIDE SEQUENCE [LARGE SCALE GENOMIC DNA]</scope>
    <source>
        <strain evidence="10 11">DSM 108380</strain>
    </source>
</reference>
<evidence type="ECO:0000256" key="8">
    <source>
        <dbReference type="RuleBase" id="RU361193"/>
    </source>
</evidence>
<keyword evidence="8" id="KW-0326">Glycosidase</keyword>
<dbReference type="GO" id="GO:0005783">
    <property type="term" value="C:endoplasmic reticulum"/>
    <property type="evidence" value="ECO:0007669"/>
    <property type="project" value="TreeGrafter"/>
</dbReference>
<feature type="transmembrane region" description="Helical" evidence="9">
    <location>
        <begin position="12"/>
        <end position="29"/>
    </location>
</feature>
<dbReference type="InterPro" id="IPR012341">
    <property type="entry name" value="6hp_glycosidase-like_sf"/>
</dbReference>
<dbReference type="PANTHER" id="PTHR11742:SF103">
    <property type="entry name" value="ENDOPLASMIC RETICULUM MANNOSIDASE MNL2-RELATED"/>
    <property type="match status" value="1"/>
</dbReference>
<name>A0A8H4R9H2_9HELO</name>
<dbReference type="SUPFAM" id="SSF48225">
    <property type="entry name" value="Seven-hairpin glycosidases"/>
    <property type="match status" value="1"/>
</dbReference>
<dbReference type="GO" id="GO:0016020">
    <property type="term" value="C:membrane"/>
    <property type="evidence" value="ECO:0007669"/>
    <property type="project" value="InterPro"/>
</dbReference>
<dbReference type="GO" id="GO:0036503">
    <property type="term" value="P:ERAD pathway"/>
    <property type="evidence" value="ECO:0007669"/>
    <property type="project" value="UniProtKB-ARBA"/>
</dbReference>
<comment type="similarity">
    <text evidence="3 8">Belongs to the glycosyl hydrolase 47 family.</text>
</comment>
<dbReference type="OrthoDB" id="8118055at2759"/>
<keyword evidence="9" id="KW-0472">Membrane</keyword>
<protein>
    <recommendedName>
        <fullName evidence="8">alpha-1,2-Mannosidase</fullName>
        <ecNumber evidence="8">3.2.1.-</ecNumber>
    </recommendedName>
</protein>
<comment type="pathway">
    <text evidence="2">Protein modification; protein glycosylation.</text>
</comment>
<dbReference type="Gene3D" id="1.50.10.10">
    <property type="match status" value="1"/>
</dbReference>
<evidence type="ECO:0000256" key="2">
    <source>
        <dbReference type="ARBA" id="ARBA00004922"/>
    </source>
</evidence>
<gene>
    <name evidence="10" type="ORF">G7Y89_g13513</name>
</gene>
<dbReference type="InterPro" id="IPR050749">
    <property type="entry name" value="Glycosyl_Hydrolase_47"/>
</dbReference>
<evidence type="ECO:0000313" key="10">
    <source>
        <dbReference type="EMBL" id="KAF4624655.1"/>
    </source>
</evidence>
<evidence type="ECO:0000256" key="1">
    <source>
        <dbReference type="ARBA" id="ARBA00001913"/>
    </source>
</evidence>
<accession>A0A8H4R9H2</accession>